<feature type="compositionally biased region" description="Basic and acidic residues" evidence="1">
    <location>
        <begin position="95"/>
        <end position="104"/>
    </location>
</feature>
<dbReference type="Gene3D" id="1.10.8.10">
    <property type="entry name" value="DNA helicase RuvA subunit, C-terminal domain"/>
    <property type="match status" value="1"/>
</dbReference>
<dbReference type="Proteomes" id="UP000095287">
    <property type="component" value="Unplaced"/>
</dbReference>
<feature type="region of interest" description="Disordered" evidence="1">
    <location>
        <begin position="1"/>
        <end position="123"/>
    </location>
</feature>
<dbReference type="AlphaFoldDB" id="A0A1I8AGT8"/>
<protein>
    <submittedName>
        <fullName evidence="3">UBA domain-containing protein</fullName>
    </submittedName>
</protein>
<evidence type="ECO:0000313" key="2">
    <source>
        <dbReference type="Proteomes" id="UP000095287"/>
    </source>
</evidence>
<dbReference type="InterPro" id="IPR009060">
    <property type="entry name" value="UBA-like_sf"/>
</dbReference>
<organism evidence="2 3">
    <name type="scientific">Steinernema glaseri</name>
    <dbReference type="NCBI Taxonomy" id="37863"/>
    <lineage>
        <taxon>Eukaryota</taxon>
        <taxon>Metazoa</taxon>
        <taxon>Ecdysozoa</taxon>
        <taxon>Nematoda</taxon>
        <taxon>Chromadorea</taxon>
        <taxon>Rhabditida</taxon>
        <taxon>Tylenchina</taxon>
        <taxon>Panagrolaimomorpha</taxon>
        <taxon>Strongyloidoidea</taxon>
        <taxon>Steinernematidae</taxon>
        <taxon>Steinernema</taxon>
    </lineage>
</organism>
<reference evidence="3" key="1">
    <citation type="submission" date="2016-11" db="UniProtKB">
        <authorList>
            <consortium name="WormBaseParasite"/>
        </authorList>
    </citation>
    <scope>IDENTIFICATION</scope>
</reference>
<evidence type="ECO:0000313" key="3">
    <source>
        <dbReference type="WBParaSite" id="L893_g5799.t1"/>
    </source>
</evidence>
<dbReference type="SUPFAM" id="SSF46934">
    <property type="entry name" value="UBA-like"/>
    <property type="match status" value="1"/>
</dbReference>
<name>A0A1I8AGT8_9BILA</name>
<accession>A0A1I8AGT8</accession>
<keyword evidence="2" id="KW-1185">Reference proteome</keyword>
<sequence>MQAATGAFSSLALDDSKSQQQEEPKQKSFVVYSDTSDSDDDDTTVHDIVDVSSAPTPNPTPAITQTNTPPSELEQGRVEGDWFVMGERQSVPSIEEARLPREAPPRQPPQAPVVPEESEQRDLTPDPAVVVLPVCTAGIPMHVPGRNSIRSPGPHNPRFGYIHPSPEIQQTADILVEMGYDNCNGWLTRLSEENDGDINRVIEAAQRDPVHQQRIQRL</sequence>
<dbReference type="WBParaSite" id="L893_g5799.t1">
    <property type="protein sequence ID" value="L893_g5799.t1"/>
    <property type="gene ID" value="L893_g5799"/>
</dbReference>
<evidence type="ECO:0000256" key="1">
    <source>
        <dbReference type="SAM" id="MobiDB-lite"/>
    </source>
</evidence>
<feature type="compositionally biased region" description="Basic and acidic residues" evidence="1">
    <location>
        <begin position="14"/>
        <end position="26"/>
    </location>
</feature>
<proteinExistence type="predicted"/>
<feature type="compositionally biased region" description="Polar residues" evidence="1">
    <location>
        <begin position="61"/>
        <end position="70"/>
    </location>
</feature>